<dbReference type="Gene3D" id="1.25.40.10">
    <property type="entry name" value="Tetratricopeptide repeat domain"/>
    <property type="match status" value="2"/>
</dbReference>
<dbReference type="AlphaFoldDB" id="A0A150GZ72"/>
<feature type="compositionally biased region" description="Low complexity" evidence="3">
    <location>
        <begin position="496"/>
        <end position="516"/>
    </location>
</feature>
<dbReference type="Pfam" id="PF01535">
    <property type="entry name" value="PPR"/>
    <property type="match status" value="1"/>
</dbReference>
<feature type="compositionally biased region" description="Gly residues" evidence="3">
    <location>
        <begin position="526"/>
        <end position="538"/>
    </location>
</feature>
<dbReference type="InterPro" id="IPR011990">
    <property type="entry name" value="TPR-like_helical_dom_sf"/>
</dbReference>
<comment type="caution">
    <text evidence="4">The sequence shown here is derived from an EMBL/GenBank/DDBJ whole genome shotgun (WGS) entry which is preliminary data.</text>
</comment>
<keyword evidence="1" id="KW-0677">Repeat</keyword>
<dbReference type="InterPro" id="IPR002885">
    <property type="entry name" value="PPR_rpt"/>
</dbReference>
<feature type="repeat" description="PPR" evidence="2">
    <location>
        <begin position="347"/>
        <end position="381"/>
    </location>
</feature>
<feature type="region of interest" description="Disordered" evidence="3">
    <location>
        <begin position="449"/>
        <end position="621"/>
    </location>
</feature>
<proteinExistence type="predicted"/>
<protein>
    <recommendedName>
        <fullName evidence="6">Pentacotripeptide-repeat region of PRORP domain-containing protein</fullName>
    </recommendedName>
</protein>
<dbReference type="Proteomes" id="UP000075714">
    <property type="component" value="Unassembled WGS sequence"/>
</dbReference>
<accession>A0A150GZ72</accession>
<feature type="compositionally biased region" description="Low complexity" evidence="3">
    <location>
        <begin position="581"/>
        <end position="595"/>
    </location>
</feature>
<gene>
    <name evidence="4" type="ORF">GPECTOR_3g24</name>
</gene>
<evidence type="ECO:0000313" key="5">
    <source>
        <dbReference type="Proteomes" id="UP000075714"/>
    </source>
</evidence>
<dbReference type="PANTHER" id="PTHR47936">
    <property type="entry name" value="PPR_LONG DOMAIN-CONTAINING PROTEIN"/>
    <property type="match status" value="1"/>
</dbReference>
<evidence type="ECO:0008006" key="6">
    <source>
        <dbReference type="Google" id="ProtNLM"/>
    </source>
</evidence>
<feature type="region of interest" description="Disordered" evidence="3">
    <location>
        <begin position="659"/>
        <end position="682"/>
    </location>
</feature>
<dbReference type="EMBL" id="LSYV01000004">
    <property type="protein sequence ID" value="KXZ55084.1"/>
    <property type="molecule type" value="Genomic_DNA"/>
</dbReference>
<reference evidence="5" key="1">
    <citation type="journal article" date="2016" name="Nat. Commun.">
        <title>The Gonium pectorale genome demonstrates co-option of cell cycle regulation during the evolution of multicellularity.</title>
        <authorList>
            <person name="Hanschen E.R."/>
            <person name="Marriage T.N."/>
            <person name="Ferris P.J."/>
            <person name="Hamaji T."/>
            <person name="Toyoda A."/>
            <person name="Fujiyama A."/>
            <person name="Neme R."/>
            <person name="Noguchi H."/>
            <person name="Minakuchi Y."/>
            <person name="Suzuki M."/>
            <person name="Kawai-Toyooka H."/>
            <person name="Smith D.R."/>
            <person name="Sparks H."/>
            <person name="Anderson J."/>
            <person name="Bakaric R."/>
            <person name="Luria V."/>
            <person name="Karger A."/>
            <person name="Kirschner M.W."/>
            <person name="Durand P.M."/>
            <person name="Michod R.E."/>
            <person name="Nozaki H."/>
            <person name="Olson B.J."/>
        </authorList>
    </citation>
    <scope>NUCLEOTIDE SEQUENCE [LARGE SCALE GENOMIC DNA]</scope>
    <source>
        <strain evidence="5">NIES-2863</strain>
    </source>
</reference>
<dbReference type="STRING" id="33097.A0A150GZ72"/>
<evidence type="ECO:0000256" key="2">
    <source>
        <dbReference type="PROSITE-ProRule" id="PRU00708"/>
    </source>
</evidence>
<dbReference type="PANTHER" id="PTHR47936:SF1">
    <property type="entry name" value="PENTATRICOPEPTIDE REPEAT-CONTAINING PROTEIN GUN1, CHLOROPLASTIC"/>
    <property type="match status" value="1"/>
</dbReference>
<evidence type="ECO:0000313" key="4">
    <source>
        <dbReference type="EMBL" id="KXZ55084.1"/>
    </source>
</evidence>
<organism evidence="4 5">
    <name type="scientific">Gonium pectorale</name>
    <name type="common">Green alga</name>
    <dbReference type="NCBI Taxonomy" id="33097"/>
    <lineage>
        <taxon>Eukaryota</taxon>
        <taxon>Viridiplantae</taxon>
        <taxon>Chlorophyta</taxon>
        <taxon>core chlorophytes</taxon>
        <taxon>Chlorophyceae</taxon>
        <taxon>CS clade</taxon>
        <taxon>Chlamydomonadales</taxon>
        <taxon>Volvocaceae</taxon>
        <taxon>Gonium</taxon>
    </lineage>
</organism>
<dbReference type="Pfam" id="PF13812">
    <property type="entry name" value="PPR_3"/>
    <property type="match status" value="2"/>
</dbReference>
<sequence length="682" mass="70573">MYGDDPPVAAVPGILSEWPSCGRSIVLARAAAKSEEYHRQRESEHRCRERNGRHFTPFAWSEAAESVLADEAFEDEAAVVSLIRELGRQGCSEVALAALELVLARGCPAPSKRMFDSALLVCATEYRDEQCGSLFERMRSLGLQPDLLSANLLLSALCVRGRLGPALELLGRMRGELGVAPNSYSVLMVLQACNYKRRGAYKEAIEAVQSLAAAEEGVNEDVLEALLKVCEAAMLKAPSFDSACAVFRLLVERGLAGSPGVRLRAYNALLGAAGRAGAWREAQELYGAMRADGLPPSLETHTALIQASLSRRNVKLACVVGRALEHALELFEGLVAGRSASEAVPASIATYNHLIHACHQAGMLEKALEIASWVSATGVAFDDETYGELMATIDVAQLWDDKAMKQKQGAVLPAQLRPAPYDPMRIMYLDHLQTLQAEEALAREKLGGEGSWAPRSLTRGAALGPGPVPSLSMRANLSPQRSSFGGAGGPGGGGPMAAWLPSPSSPTSGSPSMPRSELSQLLPGSSAGGAGLGPGTGGRNSPLRRSLGQSDAATLAGGIAGQGQGSAPPAFLRVSTPEPGPASAPLVPSPSSLSGNAVPVPAAASEGPTVGSDFVPSPLPRMAGRRNSVPVVSQFGLAAAHGQVAVPTATAAGQGAAAGGVYDARGHSDASRAAAGVPVSGC</sequence>
<dbReference type="PROSITE" id="PS51375">
    <property type="entry name" value="PPR"/>
    <property type="match status" value="2"/>
</dbReference>
<keyword evidence="5" id="KW-1185">Reference proteome</keyword>
<evidence type="ECO:0000256" key="3">
    <source>
        <dbReference type="SAM" id="MobiDB-lite"/>
    </source>
</evidence>
<feature type="compositionally biased region" description="Polar residues" evidence="3">
    <location>
        <begin position="473"/>
        <end position="483"/>
    </location>
</feature>
<feature type="compositionally biased region" description="Gly residues" evidence="3">
    <location>
        <begin position="485"/>
        <end position="495"/>
    </location>
</feature>
<evidence type="ECO:0000256" key="1">
    <source>
        <dbReference type="ARBA" id="ARBA00022737"/>
    </source>
</evidence>
<name>A0A150GZ72_GONPE</name>
<feature type="repeat" description="PPR" evidence="2">
    <location>
        <begin position="262"/>
        <end position="296"/>
    </location>
</feature>
<dbReference type="OrthoDB" id="185373at2759"/>